<evidence type="ECO:0000313" key="1">
    <source>
        <dbReference type="EMBL" id="KAK3287459.1"/>
    </source>
</evidence>
<comment type="caution">
    <text evidence="1">The sequence shown here is derived from an EMBL/GenBank/DDBJ whole genome shotgun (WGS) entry which is preliminary data.</text>
</comment>
<keyword evidence="2" id="KW-1185">Reference proteome</keyword>
<name>A0AAE0H068_9CHLO</name>
<sequence>MVASVLLRCWSFYQQVYTNLLEQFATTRLTLSRQLHSCVWKLCNKGNVAGLTSAWREYTSDNDFRPQCT</sequence>
<dbReference type="EMBL" id="LGRX02000838">
    <property type="protein sequence ID" value="KAK3287459.1"/>
    <property type="molecule type" value="Genomic_DNA"/>
</dbReference>
<accession>A0AAE0H068</accession>
<proteinExistence type="predicted"/>
<dbReference type="AlphaFoldDB" id="A0AAE0H068"/>
<reference evidence="1 2" key="1">
    <citation type="journal article" date="2015" name="Genome Biol. Evol.">
        <title>Comparative Genomics of a Bacterivorous Green Alga Reveals Evolutionary Causalities and Consequences of Phago-Mixotrophic Mode of Nutrition.</title>
        <authorList>
            <person name="Burns J.A."/>
            <person name="Paasch A."/>
            <person name="Narechania A."/>
            <person name="Kim E."/>
        </authorList>
    </citation>
    <scope>NUCLEOTIDE SEQUENCE [LARGE SCALE GENOMIC DNA]</scope>
    <source>
        <strain evidence="1 2">PLY_AMNH</strain>
    </source>
</reference>
<gene>
    <name evidence="1" type="ORF">CYMTET_5025</name>
</gene>
<protein>
    <submittedName>
        <fullName evidence="1">Uncharacterized protein</fullName>
    </submittedName>
</protein>
<dbReference type="Proteomes" id="UP001190700">
    <property type="component" value="Unassembled WGS sequence"/>
</dbReference>
<organism evidence="1 2">
    <name type="scientific">Cymbomonas tetramitiformis</name>
    <dbReference type="NCBI Taxonomy" id="36881"/>
    <lineage>
        <taxon>Eukaryota</taxon>
        <taxon>Viridiplantae</taxon>
        <taxon>Chlorophyta</taxon>
        <taxon>Pyramimonadophyceae</taxon>
        <taxon>Pyramimonadales</taxon>
        <taxon>Pyramimonadaceae</taxon>
        <taxon>Cymbomonas</taxon>
    </lineage>
</organism>
<evidence type="ECO:0000313" key="2">
    <source>
        <dbReference type="Proteomes" id="UP001190700"/>
    </source>
</evidence>